<keyword evidence="7" id="KW-0812">Transmembrane</keyword>
<evidence type="ECO:0000256" key="7">
    <source>
        <dbReference type="ARBA" id="ARBA00022692"/>
    </source>
</evidence>
<dbReference type="GO" id="GO:0000139">
    <property type="term" value="C:Golgi membrane"/>
    <property type="evidence" value="ECO:0007669"/>
    <property type="project" value="UniProtKB-SubCell"/>
</dbReference>
<dbReference type="PANTHER" id="PTHR46396">
    <property type="entry name" value="PROTEIN O-LINKED-MANNOSE BETA-1,2-N-ACETYLGLUCOSAMINYLTRANSFERASE 1"/>
    <property type="match status" value="1"/>
</dbReference>
<sequence>MKETEVECRRRRLSEGNESGVKELLTWCLLCLMSGESLAAHTRHTGTPGVIRHKHTQEQQEDGRQNNVLTESRLDQVLYKHAHHKYPHHHQQAGNVKQVLRESSWQTTNQTKIYQDTTAKYLQTIQEAPSKGQEYAHGDTLEITGLIDNTGVTVWIQGRQVYSVHNKLETWAGEPRRFHAGVHVLVLHEAKGHVMASELFLTWQPAAHKMLAAMLSTLQKGRLVLCLGAPDSSIWLLNEGLRALYRLGARLSLKGARGEAWVMAAYTPGTFLYESLISIRNSTSLDSSPLAFSISLPRRPERRCPWHDDPWMASRAVFCEKYERYGEFCDCDNPLYLNPHQAPPLKLDEVIPVALVTARRLHLVLRQVRQVWGNPGGAGTPLVMMVDGANPEALMLASILNITVRFHNNSAPVGSRHRVNQHIKFSLGTIFNLYPHVNKAIILEDDLNLAPDFISYFQQTSLLMNADQTIVCVNAYNYNSFPHTASDPSRIYRVQSYPYYGWMTSRTHATRFLSDWAPLDLHADWDLYLRKMHVDEKNEVIIPEVPRTKHEGGAGVHVTGLEQEISYNQRPLNTQQDVILDMRRMWDLAYAVDMMRAVVGAKVVTVNQHPCSHSPIPKYQCLGFYHQGLYEHYRGTYSLKYFTTPFILVSCYSSVYCDSRRVSHSLVYTPTDEDMIYANKHPWRHSNESAFVVWRVPPNSVWDEVSLDNIEGYEVLINE</sequence>
<proteinExistence type="inferred from homology"/>
<keyword evidence="11" id="KW-0333">Golgi apparatus</keyword>
<reference evidence="15" key="1">
    <citation type="submission" date="2023-10" db="EMBL/GenBank/DDBJ databases">
        <title>Genome assemblies of two species of porcelain crab, Petrolisthes cinctipes and Petrolisthes manimaculis (Anomura: Porcellanidae).</title>
        <authorList>
            <person name="Angst P."/>
        </authorList>
    </citation>
    <scope>NUCLEOTIDE SEQUENCE</scope>
    <source>
        <strain evidence="15">PB745_01</strain>
        <tissue evidence="15">Gill</tissue>
    </source>
</reference>
<evidence type="ECO:0000256" key="6">
    <source>
        <dbReference type="ARBA" id="ARBA00022679"/>
    </source>
</evidence>
<dbReference type="GO" id="GO:0047223">
    <property type="term" value="F:beta-1,3-galactosyl-O-glycosyl-glycoprotein beta-1,3-N-acetylglucosaminyltransferase activity"/>
    <property type="evidence" value="ECO:0007669"/>
    <property type="project" value="TreeGrafter"/>
</dbReference>
<name>A0AAE1EHN2_PETCI</name>
<comment type="subcellular location">
    <subcellularLocation>
        <location evidence="2">Golgi apparatus membrane</location>
        <topology evidence="2">Single-pass type II membrane protein</topology>
    </subcellularLocation>
</comment>
<keyword evidence="10" id="KW-1133">Transmembrane helix</keyword>
<evidence type="ECO:0000256" key="10">
    <source>
        <dbReference type="ARBA" id="ARBA00022989"/>
    </source>
</evidence>
<evidence type="ECO:0000256" key="9">
    <source>
        <dbReference type="ARBA" id="ARBA00022968"/>
    </source>
</evidence>
<evidence type="ECO:0000256" key="3">
    <source>
        <dbReference type="ARBA" id="ARBA00004922"/>
    </source>
</evidence>
<evidence type="ECO:0000256" key="1">
    <source>
        <dbReference type="ARBA" id="ARBA00001936"/>
    </source>
</evidence>
<dbReference type="GO" id="GO:0046872">
    <property type="term" value="F:metal ion binding"/>
    <property type="evidence" value="ECO:0007669"/>
    <property type="project" value="UniProtKB-KW"/>
</dbReference>
<gene>
    <name evidence="15" type="ORF">Pcinc_041611</name>
</gene>
<accession>A0AAE1EHN2</accession>
<keyword evidence="9" id="KW-0735">Signal-anchor</keyword>
<keyword evidence="12" id="KW-0472">Membrane</keyword>
<keyword evidence="8" id="KW-0479">Metal-binding</keyword>
<comment type="caution">
    <text evidence="15">The sequence shown here is derived from an EMBL/GenBank/DDBJ whole genome shotgun (WGS) entry which is preliminary data.</text>
</comment>
<feature type="domain" description="ILEI/PANDER" evidence="14">
    <location>
        <begin position="181"/>
        <end position="266"/>
    </location>
</feature>
<evidence type="ECO:0000313" key="15">
    <source>
        <dbReference type="EMBL" id="KAK3851758.1"/>
    </source>
</evidence>
<keyword evidence="6" id="KW-0808">Transferase</keyword>
<comment type="pathway">
    <text evidence="3">Protein modification; protein glycosylation.</text>
</comment>
<dbReference type="GO" id="GO:0016266">
    <property type="term" value="P:protein O-linked glycosylation via N-acetyl-galactosamine"/>
    <property type="evidence" value="ECO:0007669"/>
    <property type="project" value="TreeGrafter"/>
</dbReference>
<dbReference type="PANTHER" id="PTHR46396:SF2">
    <property type="entry name" value="ILEI_PANDER DOMAIN-CONTAINING PROTEIN"/>
    <property type="match status" value="1"/>
</dbReference>
<dbReference type="Pfam" id="PF03071">
    <property type="entry name" value="GNT-I"/>
    <property type="match status" value="1"/>
</dbReference>
<evidence type="ECO:0000256" key="8">
    <source>
        <dbReference type="ARBA" id="ARBA00022723"/>
    </source>
</evidence>
<evidence type="ECO:0000256" key="12">
    <source>
        <dbReference type="ARBA" id="ARBA00023136"/>
    </source>
</evidence>
<dbReference type="InterPro" id="IPR052463">
    <property type="entry name" value="O-linked_mannose_GnT"/>
</dbReference>
<protein>
    <recommendedName>
        <fullName evidence="14">ILEI/PANDER domain-containing protein</fullName>
    </recommendedName>
</protein>
<evidence type="ECO:0000256" key="11">
    <source>
        <dbReference type="ARBA" id="ARBA00023034"/>
    </source>
</evidence>
<evidence type="ECO:0000313" key="16">
    <source>
        <dbReference type="Proteomes" id="UP001286313"/>
    </source>
</evidence>
<comment type="cofactor">
    <cofactor evidence="1">
        <name>Mn(2+)</name>
        <dbReference type="ChEBI" id="CHEBI:29035"/>
    </cofactor>
</comment>
<evidence type="ECO:0000256" key="4">
    <source>
        <dbReference type="ARBA" id="ARBA00006492"/>
    </source>
</evidence>
<dbReference type="EMBL" id="JAWQEG010007748">
    <property type="protein sequence ID" value="KAK3851758.1"/>
    <property type="molecule type" value="Genomic_DNA"/>
</dbReference>
<dbReference type="AlphaFoldDB" id="A0AAE1EHN2"/>
<dbReference type="Pfam" id="PF15711">
    <property type="entry name" value="ILEI"/>
    <property type="match status" value="1"/>
</dbReference>
<dbReference type="SUPFAM" id="SSF53448">
    <property type="entry name" value="Nucleotide-diphospho-sugar transferases"/>
    <property type="match status" value="1"/>
</dbReference>
<organism evidence="15 16">
    <name type="scientific">Petrolisthes cinctipes</name>
    <name type="common">Flat porcelain crab</name>
    <dbReference type="NCBI Taxonomy" id="88211"/>
    <lineage>
        <taxon>Eukaryota</taxon>
        <taxon>Metazoa</taxon>
        <taxon>Ecdysozoa</taxon>
        <taxon>Arthropoda</taxon>
        <taxon>Crustacea</taxon>
        <taxon>Multicrustacea</taxon>
        <taxon>Malacostraca</taxon>
        <taxon>Eumalacostraca</taxon>
        <taxon>Eucarida</taxon>
        <taxon>Decapoda</taxon>
        <taxon>Pleocyemata</taxon>
        <taxon>Anomura</taxon>
        <taxon>Galatheoidea</taxon>
        <taxon>Porcellanidae</taxon>
        <taxon>Petrolisthes</taxon>
    </lineage>
</organism>
<keyword evidence="13" id="KW-0464">Manganese</keyword>
<dbReference type="InterPro" id="IPR004139">
    <property type="entry name" value="Glyco_trans_13"/>
</dbReference>
<dbReference type="InterPro" id="IPR029044">
    <property type="entry name" value="Nucleotide-diphossugar_trans"/>
</dbReference>
<comment type="similarity">
    <text evidence="4">Belongs to the glycosyltransferase 13 family.</text>
</comment>
<dbReference type="Proteomes" id="UP001286313">
    <property type="component" value="Unassembled WGS sequence"/>
</dbReference>
<dbReference type="Gene3D" id="3.90.550.10">
    <property type="entry name" value="Spore Coat Polysaccharide Biosynthesis Protein SpsA, Chain A"/>
    <property type="match status" value="1"/>
</dbReference>
<evidence type="ECO:0000259" key="14">
    <source>
        <dbReference type="Pfam" id="PF15711"/>
    </source>
</evidence>
<dbReference type="InterPro" id="IPR039477">
    <property type="entry name" value="ILEI/PANDER_dom"/>
</dbReference>
<evidence type="ECO:0000256" key="13">
    <source>
        <dbReference type="ARBA" id="ARBA00023211"/>
    </source>
</evidence>
<keyword evidence="16" id="KW-1185">Reference proteome</keyword>
<evidence type="ECO:0000256" key="2">
    <source>
        <dbReference type="ARBA" id="ARBA00004323"/>
    </source>
</evidence>
<keyword evidence="5" id="KW-0328">Glycosyltransferase</keyword>
<evidence type="ECO:0000256" key="5">
    <source>
        <dbReference type="ARBA" id="ARBA00022676"/>
    </source>
</evidence>